<protein>
    <submittedName>
        <fullName evidence="2">Helix-turn-helix transcriptional regulator</fullName>
    </submittedName>
</protein>
<dbReference type="SMART" id="SM00530">
    <property type="entry name" value="HTH_XRE"/>
    <property type="match status" value="1"/>
</dbReference>
<evidence type="ECO:0000313" key="2">
    <source>
        <dbReference type="EMBL" id="MBC8534651.1"/>
    </source>
</evidence>
<dbReference type="Proteomes" id="UP000651482">
    <property type="component" value="Unassembled WGS sequence"/>
</dbReference>
<dbReference type="EMBL" id="JACRSN010000020">
    <property type="protein sequence ID" value="MBC8534651.1"/>
    <property type="molecule type" value="Genomic_DNA"/>
</dbReference>
<proteinExistence type="predicted"/>
<gene>
    <name evidence="2" type="ORF">IAG03_11780</name>
</gene>
<dbReference type="InterPro" id="IPR001387">
    <property type="entry name" value="Cro/C1-type_HTH"/>
</dbReference>
<dbReference type="PROSITE" id="PS50943">
    <property type="entry name" value="HTH_CROC1"/>
    <property type="match status" value="1"/>
</dbReference>
<keyword evidence="3" id="KW-1185">Reference proteome</keyword>
<dbReference type="CDD" id="cd00093">
    <property type="entry name" value="HTH_XRE"/>
    <property type="match status" value="1"/>
</dbReference>
<dbReference type="SUPFAM" id="SSF47413">
    <property type="entry name" value="lambda repressor-like DNA-binding domains"/>
    <property type="match status" value="1"/>
</dbReference>
<dbReference type="InterPro" id="IPR010982">
    <property type="entry name" value="Lambda_DNA-bd_dom_sf"/>
</dbReference>
<dbReference type="Pfam" id="PF01381">
    <property type="entry name" value="HTH_3"/>
    <property type="match status" value="1"/>
</dbReference>
<sequence>MRQRGALTARRYRLARKQKNIALTAAAKMSGVSQPTLSAWEGERKNPSVDSLIQMSELYGVSVDYLPGLPEARYHRADLIQPVPVEILPVFHEMPVFSNRYGRAMVDTIEGELLFANGIRMPPKCTLCRRLLQQPV</sequence>
<feature type="domain" description="HTH cro/C1-type" evidence="1">
    <location>
        <begin position="13"/>
        <end position="66"/>
    </location>
</feature>
<reference evidence="2" key="1">
    <citation type="submission" date="2020-08" db="EMBL/GenBank/DDBJ databases">
        <title>Genome public.</title>
        <authorList>
            <person name="Liu C."/>
            <person name="Sun Q."/>
        </authorList>
    </citation>
    <scope>NUCLEOTIDE SEQUENCE</scope>
    <source>
        <strain evidence="2">NSJ-40</strain>
    </source>
</reference>
<name>A0A926HTN4_9FIRM</name>
<evidence type="ECO:0000313" key="3">
    <source>
        <dbReference type="Proteomes" id="UP000651482"/>
    </source>
</evidence>
<dbReference type="RefSeq" id="WP_346726142.1">
    <property type="nucleotide sequence ID" value="NZ_JACRSN010000020.1"/>
</dbReference>
<comment type="caution">
    <text evidence="2">The sequence shown here is derived from an EMBL/GenBank/DDBJ whole genome shotgun (WGS) entry which is preliminary data.</text>
</comment>
<dbReference type="GO" id="GO:0003677">
    <property type="term" value="F:DNA binding"/>
    <property type="evidence" value="ECO:0007669"/>
    <property type="project" value="InterPro"/>
</dbReference>
<organism evidence="2 3">
    <name type="scientific">Yeguia hominis</name>
    <dbReference type="NCBI Taxonomy" id="2763662"/>
    <lineage>
        <taxon>Bacteria</taxon>
        <taxon>Bacillati</taxon>
        <taxon>Bacillota</taxon>
        <taxon>Clostridia</taxon>
        <taxon>Eubacteriales</taxon>
        <taxon>Yeguiaceae</taxon>
        <taxon>Yeguia</taxon>
    </lineage>
</organism>
<accession>A0A926HTN4</accession>
<dbReference type="AlphaFoldDB" id="A0A926HTN4"/>
<evidence type="ECO:0000259" key="1">
    <source>
        <dbReference type="PROSITE" id="PS50943"/>
    </source>
</evidence>
<dbReference type="Gene3D" id="1.10.260.40">
    <property type="entry name" value="lambda repressor-like DNA-binding domains"/>
    <property type="match status" value="1"/>
</dbReference>